<keyword evidence="2" id="KW-0067">ATP-binding</keyword>
<dbReference type="SUPFAM" id="SSF159800">
    <property type="entry name" value="PrpR receptor domain-like"/>
    <property type="match status" value="1"/>
</dbReference>
<evidence type="ECO:0000256" key="3">
    <source>
        <dbReference type="ARBA" id="ARBA00023015"/>
    </source>
</evidence>
<dbReference type="Gene3D" id="1.10.10.60">
    <property type="entry name" value="Homeodomain-like"/>
    <property type="match status" value="1"/>
</dbReference>
<dbReference type="GO" id="GO:0000156">
    <property type="term" value="F:phosphorelay response regulator activity"/>
    <property type="evidence" value="ECO:0007669"/>
    <property type="project" value="InterPro"/>
</dbReference>
<dbReference type="Pfam" id="PF02954">
    <property type="entry name" value="HTH_8"/>
    <property type="match status" value="1"/>
</dbReference>
<evidence type="ECO:0000256" key="4">
    <source>
        <dbReference type="ARBA" id="ARBA00023163"/>
    </source>
</evidence>
<sequence length="632" mass="72056">MSNIAVLFPEEEMLDIVSEMDAEVQEDIIYKKAIQTVNAISEARKAINEGADIIVARGYQHLLIDKYTNIPTVAVKFQAQEVGILVKKAKTMIKDKKPCIGFIAFPNTLGNLDMMAELFDVEFHVETITQIEECTLALKELAKYNVDLIIGGKVICEEAQKMGLLTLLYKTTYESIYTAIEEARRISKAIEIEKQNVAQFTTVIDHSFSGIIKINKNHKIIAINERAQTLIKTGIEDAVGQELFETFPDIEKTSVDKVLTGERESYTTSVNIKNQSWIILIAPIQYDEKITGAIISLQKLERNSKGDANKHLELMKNGFIAQRTFKDIITNDEGMKEQIRIAKVYALSSNPILIYSEVGNQAESFAEAIHNNSDRKAGSFVSIDVEGLTDEQQVEVLFGDLNGGDITKRTESALAKASHGTLFIRNIDKLSKLAQSQLLRTLMFRKTLSTDMLSMDEYDVRIIALSREQLLKCVERGCFNKELFYYLHGLTLNIPSLEERPKDLEEFFDSYIKEFSRKYSKFVKISIDAKIRLKKLEWPGNLIQLRTFAEKLVIVTNKRIVDDRSITKTYQELYPDILKHDDENILVVYKEHEAKHLEDLMMKYNGNRKKIAAELGISTTTLWRKLKKYAIE</sequence>
<dbReference type="InterPro" id="IPR027417">
    <property type="entry name" value="P-loop_NTPase"/>
</dbReference>
<dbReference type="SUPFAM" id="SSF46689">
    <property type="entry name" value="Homeodomain-like"/>
    <property type="match status" value="1"/>
</dbReference>
<dbReference type="EMBL" id="FNHZ01000001">
    <property type="protein sequence ID" value="SDM41687.1"/>
    <property type="molecule type" value="Genomic_DNA"/>
</dbReference>
<dbReference type="Pfam" id="PF00158">
    <property type="entry name" value="Sigma54_activat"/>
    <property type="match status" value="1"/>
</dbReference>
<dbReference type="PANTHER" id="PTHR32071">
    <property type="entry name" value="TRANSCRIPTIONAL REGULATORY PROTEIN"/>
    <property type="match status" value="1"/>
</dbReference>
<dbReference type="Gene3D" id="3.40.50.2300">
    <property type="match status" value="1"/>
</dbReference>
<reference evidence="7" key="1">
    <citation type="submission" date="2016-10" db="EMBL/GenBank/DDBJ databases">
        <authorList>
            <person name="Varghese N."/>
            <person name="Submissions S."/>
        </authorList>
    </citation>
    <scope>NUCLEOTIDE SEQUENCE [LARGE SCALE GENOMIC DNA]</scope>
    <source>
        <strain evidence="7">M83</strain>
    </source>
</reference>
<dbReference type="InterPro" id="IPR058031">
    <property type="entry name" value="AAA_lid_NorR"/>
</dbReference>
<dbReference type="Pfam" id="PF06506">
    <property type="entry name" value="PrpR_N"/>
    <property type="match status" value="1"/>
</dbReference>
<dbReference type="Gene3D" id="1.10.8.60">
    <property type="match status" value="1"/>
</dbReference>
<keyword evidence="3" id="KW-0805">Transcription regulation</keyword>
<dbReference type="InterPro" id="IPR002197">
    <property type="entry name" value="HTH_Fis"/>
</dbReference>
<organism evidence="6 7">
    <name type="scientific">Lachnospira pectinoschiza</name>
    <dbReference type="NCBI Taxonomy" id="28052"/>
    <lineage>
        <taxon>Bacteria</taxon>
        <taxon>Bacillati</taxon>
        <taxon>Bacillota</taxon>
        <taxon>Clostridia</taxon>
        <taxon>Lachnospirales</taxon>
        <taxon>Lachnospiraceae</taxon>
        <taxon>Lachnospira</taxon>
    </lineage>
</organism>
<gene>
    <name evidence="6" type="ORF">SAMN05216544_0181</name>
</gene>
<feature type="domain" description="Sigma-54 factor interaction" evidence="5">
    <location>
        <begin position="328"/>
        <end position="554"/>
    </location>
</feature>
<evidence type="ECO:0000313" key="6">
    <source>
        <dbReference type="EMBL" id="SDM41687.1"/>
    </source>
</evidence>
<dbReference type="AlphaFoldDB" id="A0A1G9T252"/>
<evidence type="ECO:0000259" key="5">
    <source>
        <dbReference type="PROSITE" id="PS50045"/>
    </source>
</evidence>
<dbReference type="CDD" id="cd00009">
    <property type="entry name" value="AAA"/>
    <property type="match status" value="1"/>
</dbReference>
<protein>
    <submittedName>
        <fullName evidence="6">Transcriptional regulator containing PAS, AAA-type ATPase, and DNA-binding Fis domains</fullName>
    </submittedName>
</protein>
<keyword evidence="4" id="KW-0804">Transcription</keyword>
<keyword evidence="7" id="KW-1185">Reference proteome</keyword>
<dbReference type="Gene3D" id="3.30.450.20">
    <property type="entry name" value="PAS domain"/>
    <property type="match status" value="1"/>
</dbReference>
<dbReference type="Gene3D" id="3.40.50.10660">
    <property type="entry name" value="PrpR receptor domain-like"/>
    <property type="match status" value="1"/>
</dbReference>
<dbReference type="GO" id="GO:0005524">
    <property type="term" value="F:ATP binding"/>
    <property type="evidence" value="ECO:0007669"/>
    <property type="project" value="UniProtKB-KW"/>
</dbReference>
<evidence type="ECO:0000256" key="1">
    <source>
        <dbReference type="ARBA" id="ARBA00022741"/>
    </source>
</evidence>
<accession>A0A1G9T252</accession>
<dbReference type="SUPFAM" id="SSF55785">
    <property type="entry name" value="PYP-like sensor domain (PAS domain)"/>
    <property type="match status" value="1"/>
</dbReference>
<dbReference type="PANTHER" id="PTHR32071:SF57">
    <property type="entry name" value="C4-DICARBOXYLATE TRANSPORT TRANSCRIPTIONAL REGULATORY PROTEIN DCTD"/>
    <property type="match status" value="1"/>
</dbReference>
<dbReference type="InterPro" id="IPR010524">
    <property type="entry name" value="Sig_transdc_resp-reg_PrpR_N"/>
</dbReference>
<dbReference type="InterPro" id="IPR035965">
    <property type="entry name" value="PAS-like_dom_sf"/>
</dbReference>
<evidence type="ECO:0000256" key="2">
    <source>
        <dbReference type="ARBA" id="ARBA00022840"/>
    </source>
</evidence>
<dbReference type="RefSeq" id="WP_074520485.1">
    <property type="nucleotide sequence ID" value="NZ_FNHZ01000001.1"/>
</dbReference>
<dbReference type="PRINTS" id="PR01590">
    <property type="entry name" value="HTHFIS"/>
</dbReference>
<dbReference type="Proteomes" id="UP000187651">
    <property type="component" value="Unassembled WGS sequence"/>
</dbReference>
<dbReference type="SUPFAM" id="SSF52540">
    <property type="entry name" value="P-loop containing nucleoside triphosphate hydrolases"/>
    <property type="match status" value="1"/>
</dbReference>
<proteinExistence type="predicted"/>
<dbReference type="InterPro" id="IPR002078">
    <property type="entry name" value="Sigma_54_int"/>
</dbReference>
<evidence type="ECO:0000313" key="7">
    <source>
        <dbReference type="Proteomes" id="UP000187651"/>
    </source>
</evidence>
<dbReference type="PROSITE" id="PS50045">
    <property type="entry name" value="SIGMA54_INTERACT_4"/>
    <property type="match status" value="1"/>
</dbReference>
<dbReference type="InterPro" id="IPR009057">
    <property type="entry name" value="Homeodomain-like_sf"/>
</dbReference>
<keyword evidence="1" id="KW-0547">Nucleotide-binding</keyword>
<keyword evidence="6" id="KW-0238">DNA-binding</keyword>
<name>A0A1G9T252_9FIRM</name>
<dbReference type="GO" id="GO:0043565">
    <property type="term" value="F:sequence-specific DNA binding"/>
    <property type="evidence" value="ECO:0007669"/>
    <property type="project" value="InterPro"/>
</dbReference>
<dbReference type="GO" id="GO:0006355">
    <property type="term" value="P:regulation of DNA-templated transcription"/>
    <property type="evidence" value="ECO:0007669"/>
    <property type="project" value="InterPro"/>
</dbReference>
<dbReference type="Pfam" id="PF25601">
    <property type="entry name" value="AAA_lid_14"/>
    <property type="match status" value="1"/>
</dbReference>
<dbReference type="Gene3D" id="3.40.50.300">
    <property type="entry name" value="P-loop containing nucleotide triphosphate hydrolases"/>
    <property type="match status" value="1"/>
</dbReference>